<gene>
    <name evidence="8" type="ORF">IW19_00895</name>
</gene>
<reference evidence="8 9" key="1">
    <citation type="submission" date="2014-07" db="EMBL/GenBank/DDBJ databases">
        <title>Genome of Flavobacterium reichenbachii LMG 25512.</title>
        <authorList>
            <person name="Stropko S.J."/>
            <person name="Pipes S.E."/>
            <person name="Newman J.D."/>
        </authorList>
    </citation>
    <scope>NUCLEOTIDE SEQUENCE [LARGE SCALE GENOMIC DNA]</scope>
    <source>
        <strain evidence="8 9">LMG 25512</strain>
    </source>
</reference>
<dbReference type="OrthoDB" id="9792139at2"/>
<dbReference type="STRING" id="362418.IW19_00895"/>
<comment type="subcellular location">
    <subcellularLocation>
        <location evidence="1">Cell outer membrane</location>
    </subcellularLocation>
</comment>
<evidence type="ECO:0000256" key="3">
    <source>
        <dbReference type="ARBA" id="ARBA00022729"/>
    </source>
</evidence>
<dbReference type="InterPro" id="IPR033985">
    <property type="entry name" value="SusD-like_N"/>
</dbReference>
<evidence type="ECO:0000256" key="4">
    <source>
        <dbReference type="ARBA" id="ARBA00023136"/>
    </source>
</evidence>
<dbReference type="RefSeq" id="WP_035680055.1">
    <property type="nucleotide sequence ID" value="NZ_JPRL01000001.1"/>
</dbReference>
<accession>A0A085ZIA1</accession>
<comment type="similarity">
    <text evidence="2">Belongs to the SusD family.</text>
</comment>
<evidence type="ECO:0000256" key="1">
    <source>
        <dbReference type="ARBA" id="ARBA00004442"/>
    </source>
</evidence>
<evidence type="ECO:0000256" key="2">
    <source>
        <dbReference type="ARBA" id="ARBA00006275"/>
    </source>
</evidence>
<dbReference type="SUPFAM" id="SSF48452">
    <property type="entry name" value="TPR-like"/>
    <property type="match status" value="1"/>
</dbReference>
<evidence type="ECO:0000259" key="6">
    <source>
        <dbReference type="Pfam" id="PF07980"/>
    </source>
</evidence>
<dbReference type="InterPro" id="IPR011990">
    <property type="entry name" value="TPR-like_helical_dom_sf"/>
</dbReference>
<dbReference type="AlphaFoldDB" id="A0A085ZIA1"/>
<keyword evidence="9" id="KW-1185">Reference proteome</keyword>
<keyword evidence="3" id="KW-0732">Signal</keyword>
<evidence type="ECO:0000256" key="5">
    <source>
        <dbReference type="ARBA" id="ARBA00023237"/>
    </source>
</evidence>
<organism evidence="8 9">
    <name type="scientific">Flavobacterium reichenbachii</name>
    <dbReference type="NCBI Taxonomy" id="362418"/>
    <lineage>
        <taxon>Bacteria</taxon>
        <taxon>Pseudomonadati</taxon>
        <taxon>Bacteroidota</taxon>
        <taxon>Flavobacteriia</taxon>
        <taxon>Flavobacteriales</taxon>
        <taxon>Flavobacteriaceae</taxon>
        <taxon>Flavobacterium</taxon>
    </lineage>
</organism>
<proteinExistence type="inferred from homology"/>
<dbReference type="GO" id="GO:0009279">
    <property type="term" value="C:cell outer membrane"/>
    <property type="evidence" value="ECO:0007669"/>
    <property type="project" value="UniProtKB-SubCell"/>
</dbReference>
<dbReference type="PROSITE" id="PS51257">
    <property type="entry name" value="PROKAR_LIPOPROTEIN"/>
    <property type="match status" value="1"/>
</dbReference>
<dbReference type="Gene3D" id="1.25.40.390">
    <property type="match status" value="1"/>
</dbReference>
<protein>
    <submittedName>
        <fullName evidence="8">Carbohydrate-binding protein SusD</fullName>
    </submittedName>
</protein>
<dbReference type="eggNOG" id="COG3637">
    <property type="taxonomic scope" value="Bacteria"/>
</dbReference>
<sequence>MKIYFKSHRKSIAAVLLLSGILFTSCENNEDLSIAPETTVSDKDIFKTPARIEGLVNGIYKAFKGASLYGGRILLYQDQRGEDFINITANNFTGYESWNNSYSSGSNDINNLWSAAYTSINNANILIEGLAVNQGVITEQKAKEYIAEAKLVRALAYYSLIINFGQPYNKDAGASKGVPLRLKAETGAANNDLARSSVAEIYTQILKDLNEAEAGLPQSYTSADLNTTRAHVSTAIAAKTRVYLSMNNWAKVIEEAVKLAPQTQAPFSTTASDVKHALQSDITVIFSSNYATTESIFSIPMSSLDSYTGQSSIAYIYNTNLEYYLNPTGILGDAQWRTADKRRDLTRTVSGKQYFKKFAKPSPFLDYIPVIRYSEVLLNYAEAAAKTGNLTLAANLLTAVHQRSDAGYTFAASITSDQTQLIDAIWKERRIELLGEGFRGPDLLRNLQTLPSKGDNKLQTPAVLVSDANYIFPPANTELAANKLY</sequence>
<name>A0A085ZIA1_9FLAO</name>
<feature type="domain" description="RagB/SusD" evidence="6">
    <location>
        <begin position="367"/>
        <end position="449"/>
    </location>
</feature>
<comment type="caution">
    <text evidence="8">The sequence shown here is derived from an EMBL/GenBank/DDBJ whole genome shotgun (WGS) entry which is preliminary data.</text>
</comment>
<keyword evidence="4" id="KW-0472">Membrane</keyword>
<dbReference type="CDD" id="cd08977">
    <property type="entry name" value="SusD"/>
    <property type="match status" value="1"/>
</dbReference>
<keyword evidence="5" id="KW-0998">Cell outer membrane</keyword>
<dbReference type="EMBL" id="JPRL01000001">
    <property type="protein sequence ID" value="KFF04165.1"/>
    <property type="molecule type" value="Genomic_DNA"/>
</dbReference>
<evidence type="ECO:0000313" key="8">
    <source>
        <dbReference type="EMBL" id="KFF04165.1"/>
    </source>
</evidence>
<evidence type="ECO:0000259" key="7">
    <source>
        <dbReference type="Pfam" id="PF14322"/>
    </source>
</evidence>
<dbReference type="Pfam" id="PF14322">
    <property type="entry name" value="SusD-like_3"/>
    <property type="match status" value="1"/>
</dbReference>
<dbReference type="Pfam" id="PF07980">
    <property type="entry name" value="SusD_RagB"/>
    <property type="match status" value="1"/>
</dbReference>
<dbReference type="Proteomes" id="UP000028715">
    <property type="component" value="Unassembled WGS sequence"/>
</dbReference>
<feature type="domain" description="SusD-like N-terminal" evidence="7">
    <location>
        <begin position="76"/>
        <end position="244"/>
    </location>
</feature>
<dbReference type="InterPro" id="IPR012944">
    <property type="entry name" value="SusD_RagB_dom"/>
</dbReference>
<evidence type="ECO:0000313" key="9">
    <source>
        <dbReference type="Proteomes" id="UP000028715"/>
    </source>
</evidence>